<dbReference type="PANTHER" id="PTHR46580">
    <property type="entry name" value="SENSOR KINASE-RELATED"/>
    <property type="match status" value="1"/>
</dbReference>
<name>A0A815K2B9_9BILA</name>
<dbReference type="Gene3D" id="2.130.10.130">
    <property type="entry name" value="Integrin alpha, N-terminal"/>
    <property type="match status" value="1"/>
</dbReference>
<organism evidence="2 3">
    <name type="scientific">Rotaria sordida</name>
    <dbReference type="NCBI Taxonomy" id="392033"/>
    <lineage>
        <taxon>Eukaryota</taxon>
        <taxon>Metazoa</taxon>
        <taxon>Spiralia</taxon>
        <taxon>Gnathifera</taxon>
        <taxon>Rotifera</taxon>
        <taxon>Eurotatoria</taxon>
        <taxon>Bdelloidea</taxon>
        <taxon>Philodinida</taxon>
        <taxon>Philodinidae</taxon>
        <taxon>Rotaria</taxon>
    </lineage>
</organism>
<protein>
    <submittedName>
        <fullName evidence="2">Uncharacterized protein</fullName>
    </submittedName>
</protein>
<dbReference type="InterPro" id="IPR028994">
    <property type="entry name" value="Integrin_alpha_N"/>
</dbReference>
<dbReference type="InterPro" id="IPR029058">
    <property type="entry name" value="AB_hydrolase_fold"/>
</dbReference>
<dbReference type="EMBL" id="CAJNOL010001572">
    <property type="protein sequence ID" value="CAF1384194.1"/>
    <property type="molecule type" value="Genomic_DNA"/>
</dbReference>
<proteinExistence type="predicted"/>
<dbReference type="Proteomes" id="UP000663854">
    <property type="component" value="Unassembled WGS sequence"/>
</dbReference>
<dbReference type="Gene3D" id="3.40.50.1820">
    <property type="entry name" value="alpha/beta hydrolase"/>
    <property type="match status" value="2"/>
</dbReference>
<dbReference type="SUPFAM" id="SSF53474">
    <property type="entry name" value="alpha/beta-Hydrolases"/>
    <property type="match status" value="1"/>
</dbReference>
<evidence type="ECO:0000313" key="2">
    <source>
        <dbReference type="EMBL" id="CAF1384194.1"/>
    </source>
</evidence>
<evidence type="ECO:0000313" key="3">
    <source>
        <dbReference type="Proteomes" id="UP000663870"/>
    </source>
</evidence>
<gene>
    <name evidence="2" type="ORF">JXQ802_LOCUS33847</name>
    <name evidence="1" type="ORF">PYM288_LOCUS20314</name>
</gene>
<keyword evidence="3" id="KW-1185">Reference proteome</keyword>
<dbReference type="SUPFAM" id="SSF69318">
    <property type="entry name" value="Integrin alpha N-terminal domain"/>
    <property type="match status" value="1"/>
</dbReference>
<sequence length="625" mass="70498">MDIITVNCKSRSISLLIGYGNGYFHEQKSYPTLACAYSIAVGDFNGDTYLDIIVENWPLGVNIYLVYGNGDFQVPISISTSDNPSFVAVNDFNNDGRLDIATVHYDGFLNILLNTSEPNWSKCSVLSDGTETKDNVYAQCMFINVPIDWNEAIINWTTCTETMQIFVKRYFLLDHENSSHHLWRMPGGGGLPISVMENEAISIVATQHGLLSVYATDKRGVGQSGLLECPISIMSNFSACLPYIEQNRYRLKRNTFTNTARDLQYILDVIIGHDRYLLKPNQRVILMGSSQSTYLLQRYLHLTVNKQQVDAIILDSVVPTDIIPLIEFDSYINYILLDLFSRCAQDKQGCSVHFQDSNPMRALYSYQMIEEFEGDSSCLSLLKTNNTEMGKKIASLLYPTLMQLIPALIYRINRCDANDKVVIQHFLEKTPLQYETSSLGQSNLIEFNNDFSELWSFGNGKYKSVSCDFIKGMSANTFSAMHIMGDIFCPAQTTGILGYPTDEYYRKYPPTKTRLPVLVLHGDMDQALPVPLARHFYKQYSLLNPNVIYVELPRTGHTATYSSPIPDQEETCGWQVAISFMLSPTLQPDISCLKKISPIDFAGITTQNWNQRKPGIILINGSDSC</sequence>
<dbReference type="Proteomes" id="UP000663870">
    <property type="component" value="Unassembled WGS sequence"/>
</dbReference>
<comment type="caution">
    <text evidence="2">The sequence shown here is derived from an EMBL/GenBank/DDBJ whole genome shotgun (WGS) entry which is preliminary data.</text>
</comment>
<dbReference type="AlphaFoldDB" id="A0A815K2B9"/>
<evidence type="ECO:0000313" key="1">
    <source>
        <dbReference type="EMBL" id="CAF1113518.1"/>
    </source>
</evidence>
<reference evidence="2" key="1">
    <citation type="submission" date="2021-02" db="EMBL/GenBank/DDBJ databases">
        <authorList>
            <person name="Nowell W R."/>
        </authorList>
    </citation>
    <scope>NUCLEOTIDE SEQUENCE</scope>
</reference>
<accession>A0A815K2B9</accession>
<dbReference type="PANTHER" id="PTHR46580:SF4">
    <property type="entry name" value="ATP_GTP-BINDING PROTEIN"/>
    <property type="match status" value="1"/>
</dbReference>
<dbReference type="EMBL" id="CAJNOH010000733">
    <property type="protein sequence ID" value="CAF1113518.1"/>
    <property type="molecule type" value="Genomic_DNA"/>
</dbReference>